<dbReference type="AlphaFoldDB" id="A0A8S1PV95"/>
<reference evidence="1" key="1">
    <citation type="submission" date="2021-01" db="EMBL/GenBank/DDBJ databases">
        <authorList>
            <consortium name="Genoscope - CEA"/>
            <person name="William W."/>
        </authorList>
    </citation>
    <scope>NUCLEOTIDE SEQUENCE</scope>
</reference>
<gene>
    <name evidence="1" type="ORF">PPRIM_AZ9-3.1.T1310004</name>
</gene>
<comment type="caution">
    <text evidence="1">The sequence shown here is derived from an EMBL/GenBank/DDBJ whole genome shotgun (WGS) entry which is preliminary data.</text>
</comment>
<sequence length="73" mass="8755">MKICQLFRKAGKMNWKNQPRKLLSLGFSSYSLPEKKWLLKALFQLKDTNDILKKYLDSDFVVRLKNDLKFPNY</sequence>
<keyword evidence="2" id="KW-1185">Reference proteome</keyword>
<organism evidence="1 2">
    <name type="scientific">Paramecium primaurelia</name>
    <dbReference type="NCBI Taxonomy" id="5886"/>
    <lineage>
        <taxon>Eukaryota</taxon>
        <taxon>Sar</taxon>
        <taxon>Alveolata</taxon>
        <taxon>Ciliophora</taxon>
        <taxon>Intramacronucleata</taxon>
        <taxon>Oligohymenophorea</taxon>
        <taxon>Peniculida</taxon>
        <taxon>Parameciidae</taxon>
        <taxon>Paramecium</taxon>
    </lineage>
</organism>
<proteinExistence type="predicted"/>
<evidence type="ECO:0000313" key="1">
    <source>
        <dbReference type="EMBL" id="CAD8106473.1"/>
    </source>
</evidence>
<name>A0A8S1PV95_PARPR</name>
<dbReference type="Proteomes" id="UP000688137">
    <property type="component" value="Unassembled WGS sequence"/>
</dbReference>
<accession>A0A8S1PV95</accession>
<dbReference type="EMBL" id="CAJJDM010000134">
    <property type="protein sequence ID" value="CAD8106473.1"/>
    <property type="molecule type" value="Genomic_DNA"/>
</dbReference>
<protein>
    <submittedName>
        <fullName evidence="1">Uncharacterized protein</fullName>
    </submittedName>
</protein>
<evidence type="ECO:0000313" key="2">
    <source>
        <dbReference type="Proteomes" id="UP000688137"/>
    </source>
</evidence>